<dbReference type="Proteomes" id="UP000317122">
    <property type="component" value="Unassembled WGS sequence"/>
</dbReference>
<evidence type="ECO:0000256" key="1">
    <source>
        <dbReference type="SAM" id="MobiDB-lite"/>
    </source>
</evidence>
<gene>
    <name evidence="2" type="ORF">IQ26_04410</name>
</gene>
<dbReference type="AlphaFoldDB" id="A0A562NHG4"/>
<proteinExistence type="predicted"/>
<organism evidence="2 3">
    <name type="scientific">Mesorhizobium tianshanense</name>
    <dbReference type="NCBI Taxonomy" id="39844"/>
    <lineage>
        <taxon>Bacteria</taxon>
        <taxon>Pseudomonadati</taxon>
        <taxon>Pseudomonadota</taxon>
        <taxon>Alphaproteobacteria</taxon>
        <taxon>Hyphomicrobiales</taxon>
        <taxon>Phyllobacteriaceae</taxon>
        <taxon>Mesorhizobium</taxon>
    </lineage>
</organism>
<evidence type="ECO:0000313" key="2">
    <source>
        <dbReference type="EMBL" id="TWI31605.1"/>
    </source>
</evidence>
<accession>A0A562NHG4</accession>
<reference evidence="2 3" key="1">
    <citation type="journal article" date="2015" name="Stand. Genomic Sci.">
        <title>Genomic Encyclopedia of Bacterial and Archaeal Type Strains, Phase III: the genomes of soil and plant-associated and newly described type strains.</title>
        <authorList>
            <person name="Whitman W.B."/>
            <person name="Woyke T."/>
            <person name="Klenk H.P."/>
            <person name="Zhou Y."/>
            <person name="Lilburn T.G."/>
            <person name="Beck B.J."/>
            <person name="De Vos P."/>
            <person name="Vandamme P."/>
            <person name="Eisen J.A."/>
            <person name="Garrity G."/>
            <person name="Hugenholtz P."/>
            <person name="Kyrpides N.C."/>
        </authorList>
    </citation>
    <scope>NUCLEOTIDE SEQUENCE [LARGE SCALE GENOMIC DNA]</scope>
    <source>
        <strain evidence="2 3">CGMCC 1.2546</strain>
    </source>
</reference>
<comment type="caution">
    <text evidence="2">The sequence shown here is derived from an EMBL/GenBank/DDBJ whole genome shotgun (WGS) entry which is preliminary data.</text>
</comment>
<feature type="region of interest" description="Disordered" evidence="1">
    <location>
        <begin position="56"/>
        <end position="77"/>
    </location>
</feature>
<name>A0A562NHG4_9HYPH</name>
<dbReference type="EMBL" id="VLKT01000029">
    <property type="protein sequence ID" value="TWI31605.1"/>
    <property type="molecule type" value="Genomic_DNA"/>
</dbReference>
<evidence type="ECO:0000313" key="3">
    <source>
        <dbReference type="Proteomes" id="UP000317122"/>
    </source>
</evidence>
<keyword evidence="3" id="KW-1185">Reference proteome</keyword>
<sequence>MLGRMPVNHRPGNFGSASPPLKWGTPFVPPVPGLGKPAFLFQDRRWYAGLYQRMGGGQTRRAGADHDSTVKNRSWPV</sequence>
<feature type="region of interest" description="Disordered" evidence="1">
    <location>
        <begin position="1"/>
        <end position="22"/>
    </location>
</feature>
<protein>
    <submittedName>
        <fullName evidence="2">Uncharacterized protein</fullName>
    </submittedName>
</protein>